<sequence length="70" mass="7311">MCPHIITACHPFTGATGCTLSGKTGHGSTIPHIGCSAPEKTLRHQQDGFCSMTGKARKRLPPPAIKTTPA</sequence>
<reference evidence="1 2" key="1">
    <citation type="submission" date="2011-01" db="EMBL/GenBank/DDBJ databases">
        <authorList>
            <person name="Muzny D."/>
            <person name="Qin X."/>
            <person name="Deng J."/>
            <person name="Jiang H."/>
            <person name="Liu Y."/>
            <person name="Qu J."/>
            <person name="Song X.-Z."/>
            <person name="Zhang L."/>
            <person name="Thornton R."/>
            <person name="Coyle M."/>
            <person name="Francisco L."/>
            <person name="Jackson L."/>
            <person name="Javaid M."/>
            <person name="Korchina V."/>
            <person name="Kovar C."/>
            <person name="Mata R."/>
            <person name="Mathew T."/>
            <person name="Ngo R."/>
            <person name="Nguyen L."/>
            <person name="Nguyen N."/>
            <person name="Okwuonu G."/>
            <person name="Ongeri F."/>
            <person name="Pham C."/>
            <person name="Simmons D."/>
            <person name="Wilczek-Boney K."/>
            <person name="Hale W."/>
            <person name="Jakkamsetti A."/>
            <person name="Pham P."/>
            <person name="Ruth R."/>
            <person name="San Lucas F."/>
            <person name="Warren J."/>
            <person name="Zhang J."/>
            <person name="Zhao Z."/>
            <person name="Zhou C."/>
            <person name="Zhu D."/>
            <person name="Lee S."/>
            <person name="Bess C."/>
            <person name="Blankenburg K."/>
            <person name="Forbes L."/>
            <person name="Fu Q."/>
            <person name="Gubbala S."/>
            <person name="Hirani K."/>
            <person name="Jayaseelan J.C."/>
            <person name="Lara F."/>
            <person name="Munidasa M."/>
            <person name="Palculict T."/>
            <person name="Patil S."/>
            <person name="Pu L.-L."/>
            <person name="Saada N."/>
            <person name="Tang L."/>
            <person name="Weissenberger G."/>
            <person name="Zhu Y."/>
            <person name="Hemphill L."/>
            <person name="Shang Y."/>
            <person name="Youmans B."/>
            <person name="Ayvaz T."/>
            <person name="Ross M."/>
            <person name="Santibanez J."/>
            <person name="Aqrawi P."/>
            <person name="Gross S."/>
            <person name="Joshi V."/>
            <person name="Fowler G."/>
            <person name="Nazareth L."/>
            <person name="Reid J."/>
            <person name="Worley K."/>
            <person name="Petrosino J."/>
            <person name="Highlander S."/>
            <person name="Gibbs R."/>
        </authorList>
    </citation>
    <scope>NUCLEOTIDE SEQUENCE [LARGE SCALE GENOMIC DNA]</scope>
    <source>
        <strain evidence="1 2">DSM 16608</strain>
    </source>
</reference>
<dbReference type="EMBL" id="AEWX01000017">
    <property type="protein sequence ID" value="EGC20297.1"/>
    <property type="molecule type" value="Genomic_DNA"/>
</dbReference>
<protein>
    <submittedName>
        <fullName evidence="1">Uncharacterized protein</fullName>
    </submittedName>
</protein>
<proteinExistence type="predicted"/>
<evidence type="ECO:0000313" key="1">
    <source>
        <dbReference type="EMBL" id="EGC20297.1"/>
    </source>
</evidence>
<dbReference type="Proteomes" id="UP000005697">
    <property type="component" value="Unassembled WGS sequence"/>
</dbReference>
<dbReference type="STRING" id="888743.HMPREF9141_1237"/>
<gene>
    <name evidence="1" type="ORF">HMPREF9141_1237</name>
</gene>
<keyword evidence="2" id="KW-1185">Reference proteome</keyword>
<accession>F0F6L5</accession>
<name>F0F6L5_9BACT</name>
<evidence type="ECO:0000313" key="2">
    <source>
        <dbReference type="Proteomes" id="UP000005697"/>
    </source>
</evidence>
<comment type="caution">
    <text evidence="1">The sequence shown here is derived from an EMBL/GenBank/DDBJ whole genome shotgun (WGS) entry which is preliminary data.</text>
</comment>
<organism evidence="1 2">
    <name type="scientific">Prevotella multiformis DSM 16608</name>
    <dbReference type="NCBI Taxonomy" id="888743"/>
    <lineage>
        <taxon>Bacteria</taxon>
        <taxon>Pseudomonadati</taxon>
        <taxon>Bacteroidota</taxon>
        <taxon>Bacteroidia</taxon>
        <taxon>Bacteroidales</taxon>
        <taxon>Prevotellaceae</taxon>
        <taxon>Prevotella</taxon>
    </lineage>
</organism>
<dbReference type="HOGENOM" id="CLU_2754531_0_0_10"/>
<dbReference type="AlphaFoldDB" id="F0F6L5"/>